<keyword evidence="3" id="KW-1185">Reference proteome</keyword>
<dbReference type="RefSeq" id="XP_024572037.1">
    <property type="nucleotide sequence ID" value="XM_024726737.1"/>
</dbReference>
<sequence length="118" mass="13186">MACRLKRAADDEGTSTSKRQASCQSNACCSQVINSFANLPTVVNIRALSLEDRADAVISSGKQSWTLANLSKWRHKTLNIGSDSNHLCSETSSKEILRQRQRAYRHWCIASSKKHHNI</sequence>
<protein>
    <submittedName>
        <fullName evidence="2">Uncharacterized protein</fullName>
    </submittedName>
</protein>
<evidence type="ECO:0000313" key="3">
    <source>
        <dbReference type="Proteomes" id="UP000054928"/>
    </source>
</evidence>
<name>A0A0P1A6B2_PLAHL</name>
<evidence type="ECO:0000256" key="1">
    <source>
        <dbReference type="SAM" id="MobiDB-lite"/>
    </source>
</evidence>
<dbReference type="Proteomes" id="UP000054928">
    <property type="component" value="Unassembled WGS sequence"/>
</dbReference>
<accession>A0A0P1A6B2</accession>
<dbReference type="OrthoDB" id="166799at2759"/>
<dbReference type="OMA" id="RDLKHPD"/>
<evidence type="ECO:0000313" key="2">
    <source>
        <dbReference type="EMBL" id="CEG35668.1"/>
    </source>
</evidence>
<organism evidence="2 3">
    <name type="scientific">Plasmopara halstedii</name>
    <name type="common">Downy mildew of sunflower</name>
    <dbReference type="NCBI Taxonomy" id="4781"/>
    <lineage>
        <taxon>Eukaryota</taxon>
        <taxon>Sar</taxon>
        <taxon>Stramenopiles</taxon>
        <taxon>Oomycota</taxon>
        <taxon>Peronosporomycetes</taxon>
        <taxon>Peronosporales</taxon>
        <taxon>Peronosporaceae</taxon>
        <taxon>Plasmopara</taxon>
    </lineage>
</organism>
<dbReference type="GeneID" id="36406591"/>
<dbReference type="EMBL" id="CCYD01000053">
    <property type="protein sequence ID" value="CEG35668.1"/>
    <property type="molecule type" value="Genomic_DNA"/>
</dbReference>
<dbReference type="AlphaFoldDB" id="A0A0P1A6B2"/>
<proteinExistence type="predicted"/>
<reference evidence="3" key="1">
    <citation type="submission" date="2014-09" db="EMBL/GenBank/DDBJ databases">
        <authorList>
            <person name="Sharma Rahul"/>
            <person name="Thines Marco"/>
        </authorList>
    </citation>
    <scope>NUCLEOTIDE SEQUENCE [LARGE SCALE GENOMIC DNA]</scope>
</reference>
<feature type="region of interest" description="Disordered" evidence="1">
    <location>
        <begin position="1"/>
        <end position="22"/>
    </location>
</feature>